<evidence type="ECO:0000313" key="1">
    <source>
        <dbReference type="EMBL" id="RNL38197.1"/>
    </source>
</evidence>
<dbReference type="Proteomes" id="UP000278632">
    <property type="component" value="Unassembled WGS sequence"/>
</dbReference>
<sequence length="186" mass="20653">MKITSNLTHIATEMEFEAPLNEEELRAVLEGNGFQGFAAELDIAERTEDHVQMMALADLLGFAKASGLSAVTYDVTYFPHADAAEVDYQLNQLAHDLEISAEVIRDLCADEIQEYLALDAKRDASLPVHSIVEAYAGGTAFAWYGMRDYPRLKRVILAKLAQGGQQAKRSFIFRASKAQVDLLENR</sequence>
<dbReference type="OrthoDB" id="3173171at2"/>
<dbReference type="EMBL" id="QICD01000042">
    <property type="protein sequence ID" value="RNL38197.1"/>
    <property type="molecule type" value="Genomic_DNA"/>
</dbReference>
<gene>
    <name evidence="1" type="ORF">DMP08_12030</name>
</gene>
<dbReference type="AlphaFoldDB" id="A0A3N0ATH8"/>
<name>A0A3N0ATH8_9ACTN</name>
<protein>
    <submittedName>
        <fullName evidence="1">Uncharacterized protein</fullName>
    </submittedName>
</protein>
<organism evidence="1 2">
    <name type="scientific">Paraeggerthella hongkongensis</name>
    <dbReference type="NCBI Taxonomy" id="230658"/>
    <lineage>
        <taxon>Bacteria</taxon>
        <taxon>Bacillati</taxon>
        <taxon>Actinomycetota</taxon>
        <taxon>Coriobacteriia</taxon>
        <taxon>Eggerthellales</taxon>
        <taxon>Eggerthellaceae</taxon>
        <taxon>Paraeggerthella</taxon>
    </lineage>
</organism>
<dbReference type="RefSeq" id="WP_123193119.1">
    <property type="nucleotide sequence ID" value="NZ_QICD01000042.1"/>
</dbReference>
<comment type="caution">
    <text evidence="1">The sequence shown here is derived from an EMBL/GenBank/DDBJ whole genome shotgun (WGS) entry which is preliminary data.</text>
</comment>
<keyword evidence="2" id="KW-1185">Reference proteome</keyword>
<evidence type="ECO:0000313" key="2">
    <source>
        <dbReference type="Proteomes" id="UP000278632"/>
    </source>
</evidence>
<reference evidence="2" key="1">
    <citation type="submission" date="2018-05" db="EMBL/GenBank/DDBJ databases">
        <title>Genome Sequencing of selected type strains of the family Eggerthellaceae.</title>
        <authorList>
            <person name="Danylec N."/>
            <person name="Stoll D.A."/>
            <person name="Doetsch A."/>
            <person name="Huch M."/>
        </authorList>
    </citation>
    <scope>NUCLEOTIDE SEQUENCE [LARGE SCALE GENOMIC DNA]</scope>
    <source>
        <strain evidence="2">DSM 16106</strain>
    </source>
</reference>
<accession>A0A3N0ATH8</accession>
<proteinExistence type="predicted"/>